<feature type="transmembrane region" description="Helical" evidence="5">
    <location>
        <begin position="199"/>
        <end position="216"/>
    </location>
</feature>
<dbReference type="Gene3D" id="1.20.1250.20">
    <property type="entry name" value="MFS general substrate transporter like domains"/>
    <property type="match status" value="2"/>
</dbReference>
<dbReference type="GO" id="GO:0016020">
    <property type="term" value="C:membrane"/>
    <property type="evidence" value="ECO:0007669"/>
    <property type="project" value="UniProtKB-SubCell"/>
</dbReference>
<feature type="transmembrane region" description="Helical" evidence="5">
    <location>
        <begin position="294"/>
        <end position="319"/>
    </location>
</feature>
<dbReference type="Proteomes" id="UP000248975">
    <property type="component" value="Unassembled WGS sequence"/>
</dbReference>
<proteinExistence type="predicted"/>
<feature type="transmembrane region" description="Helical" evidence="5">
    <location>
        <begin position="94"/>
        <end position="116"/>
    </location>
</feature>
<dbReference type="InterPro" id="IPR036259">
    <property type="entry name" value="MFS_trans_sf"/>
</dbReference>
<comment type="caution">
    <text evidence="7">The sequence shown here is derived from an EMBL/GenBank/DDBJ whole genome shotgun (WGS) entry which is preliminary data.</text>
</comment>
<evidence type="ECO:0000313" key="7">
    <source>
        <dbReference type="EMBL" id="PZR00601.1"/>
    </source>
</evidence>
<dbReference type="PROSITE" id="PS50850">
    <property type="entry name" value="MFS"/>
    <property type="match status" value="1"/>
</dbReference>
<sequence length="386" mass="39518">MSFLATLRTARPAVAAFAAMGVGWGAYAAALPDIKHMLGVDESRLGMLLLFTPIAAMVGMLLAPGIGARLGRYALPIATLAMAAAFILPGQAQAIWIFPFAMMACGAATGLTDVLMNARVATLESERNLHLMNLCHAAYSFGYAGAALGTGAMRSVGWGPDHVLLTTGLAALALALMAIERDGTIRGLLKPKDGTAGHLGLIPVVGGAIVLIAFLTENAAENWSALHIEKTLNGSPAQGSMGPAALALTMGFARLAGQGIASRTSPFLLLRVGAAVSACGALIAALAVSPAMAYAGFIVMGIGSSVIAPTAFSLVGRLADPAARARAVARATLYGYFGYFFGPPMLGFLAGTFGLRAAFVFAAVMLMTVPLLALLMAHVRGRMQAA</sequence>
<feature type="transmembrane region" description="Helical" evidence="5">
    <location>
        <begin position="236"/>
        <end position="256"/>
    </location>
</feature>
<evidence type="ECO:0000313" key="8">
    <source>
        <dbReference type="Proteomes" id="UP000248975"/>
    </source>
</evidence>
<comment type="subcellular location">
    <subcellularLocation>
        <location evidence="1">Membrane</location>
        <topology evidence="1">Multi-pass membrane protein</topology>
    </subcellularLocation>
</comment>
<feature type="transmembrane region" description="Helical" evidence="5">
    <location>
        <begin position="44"/>
        <end position="63"/>
    </location>
</feature>
<feature type="transmembrane region" description="Helical" evidence="5">
    <location>
        <begin position="70"/>
        <end position="88"/>
    </location>
</feature>
<keyword evidence="4 5" id="KW-0472">Membrane</keyword>
<dbReference type="EMBL" id="QFQS01000001">
    <property type="protein sequence ID" value="PZR00601.1"/>
    <property type="molecule type" value="Genomic_DNA"/>
</dbReference>
<gene>
    <name evidence="7" type="ORF">DI533_08645</name>
</gene>
<name>A0A2W5US31_CERSP</name>
<dbReference type="InterPro" id="IPR051788">
    <property type="entry name" value="MFS_Transporter"/>
</dbReference>
<feature type="transmembrane region" description="Helical" evidence="5">
    <location>
        <begin position="162"/>
        <end position="179"/>
    </location>
</feature>
<reference evidence="7 8" key="1">
    <citation type="submission" date="2017-08" db="EMBL/GenBank/DDBJ databases">
        <title>Infants hospitalized years apart are colonized by the same room-sourced microbial strains.</title>
        <authorList>
            <person name="Brooks B."/>
            <person name="Olm M.R."/>
            <person name="Firek B.A."/>
            <person name="Baker R."/>
            <person name="Thomas B.C."/>
            <person name="Morowitz M.J."/>
            <person name="Banfield J.F."/>
        </authorList>
    </citation>
    <scope>NUCLEOTIDE SEQUENCE [LARGE SCALE GENOMIC DNA]</scope>
    <source>
        <strain evidence="7">S2_003_000_R2_11</strain>
    </source>
</reference>
<accession>A0A2W5US31</accession>
<dbReference type="InterPro" id="IPR011701">
    <property type="entry name" value="MFS"/>
</dbReference>
<dbReference type="SUPFAM" id="SSF103473">
    <property type="entry name" value="MFS general substrate transporter"/>
    <property type="match status" value="1"/>
</dbReference>
<protein>
    <submittedName>
        <fullName evidence="7">MFS transporter</fullName>
    </submittedName>
</protein>
<feature type="transmembrane region" description="Helical" evidence="5">
    <location>
        <begin position="268"/>
        <end position="288"/>
    </location>
</feature>
<dbReference type="Pfam" id="PF07690">
    <property type="entry name" value="MFS_1"/>
    <property type="match status" value="1"/>
</dbReference>
<evidence type="ECO:0000256" key="1">
    <source>
        <dbReference type="ARBA" id="ARBA00004141"/>
    </source>
</evidence>
<evidence type="ECO:0000259" key="6">
    <source>
        <dbReference type="PROSITE" id="PS50850"/>
    </source>
</evidence>
<keyword evidence="2 5" id="KW-0812">Transmembrane</keyword>
<dbReference type="PANTHER" id="PTHR23514:SF13">
    <property type="entry name" value="INNER MEMBRANE PROTEIN YBJJ"/>
    <property type="match status" value="1"/>
</dbReference>
<dbReference type="PANTHER" id="PTHR23514">
    <property type="entry name" value="BYPASS OF STOP CODON PROTEIN 6"/>
    <property type="match status" value="1"/>
</dbReference>
<dbReference type="AlphaFoldDB" id="A0A2W5US31"/>
<dbReference type="GO" id="GO:0022857">
    <property type="term" value="F:transmembrane transporter activity"/>
    <property type="evidence" value="ECO:0007669"/>
    <property type="project" value="InterPro"/>
</dbReference>
<evidence type="ECO:0000256" key="2">
    <source>
        <dbReference type="ARBA" id="ARBA00022692"/>
    </source>
</evidence>
<feature type="transmembrane region" description="Helical" evidence="5">
    <location>
        <begin position="331"/>
        <end position="351"/>
    </location>
</feature>
<feature type="domain" description="Major facilitator superfamily (MFS) profile" evidence="6">
    <location>
        <begin position="201"/>
        <end position="386"/>
    </location>
</feature>
<feature type="transmembrane region" description="Helical" evidence="5">
    <location>
        <begin position="357"/>
        <end position="377"/>
    </location>
</feature>
<evidence type="ECO:0000256" key="4">
    <source>
        <dbReference type="ARBA" id="ARBA00023136"/>
    </source>
</evidence>
<dbReference type="CDD" id="cd17393">
    <property type="entry name" value="MFS_MosC_like"/>
    <property type="match status" value="1"/>
</dbReference>
<organism evidence="7 8">
    <name type="scientific">Cereibacter sphaeroides</name>
    <name type="common">Rhodobacter sphaeroides</name>
    <dbReference type="NCBI Taxonomy" id="1063"/>
    <lineage>
        <taxon>Bacteria</taxon>
        <taxon>Pseudomonadati</taxon>
        <taxon>Pseudomonadota</taxon>
        <taxon>Alphaproteobacteria</taxon>
        <taxon>Rhodobacterales</taxon>
        <taxon>Paracoccaceae</taxon>
        <taxon>Cereibacter</taxon>
    </lineage>
</organism>
<evidence type="ECO:0000256" key="3">
    <source>
        <dbReference type="ARBA" id="ARBA00022989"/>
    </source>
</evidence>
<keyword evidence="3 5" id="KW-1133">Transmembrane helix</keyword>
<evidence type="ECO:0000256" key="5">
    <source>
        <dbReference type="SAM" id="Phobius"/>
    </source>
</evidence>
<feature type="transmembrane region" description="Helical" evidence="5">
    <location>
        <begin position="137"/>
        <end position="156"/>
    </location>
</feature>
<dbReference type="InterPro" id="IPR020846">
    <property type="entry name" value="MFS_dom"/>
</dbReference>